<dbReference type="PANTHER" id="PTHR23389:SF9">
    <property type="entry name" value="DNA LIGASE"/>
    <property type="match status" value="1"/>
</dbReference>
<evidence type="ECO:0000256" key="2">
    <source>
        <dbReference type="ARBA" id="ARBA00013308"/>
    </source>
</evidence>
<evidence type="ECO:0000313" key="17">
    <source>
        <dbReference type="Proteomes" id="UP000270021"/>
    </source>
</evidence>
<dbReference type="GO" id="GO:0006260">
    <property type="term" value="P:DNA replication"/>
    <property type="evidence" value="ECO:0007669"/>
    <property type="project" value="UniProtKB-KW"/>
</dbReference>
<keyword evidence="3 13" id="KW-0436">Ligase</keyword>
<dbReference type="FunFam" id="2.40.50.140:FF:000012">
    <property type="entry name" value="DNA ligase"/>
    <property type="match status" value="1"/>
</dbReference>
<dbReference type="FunFam" id="3.40.50.10190:FF:000054">
    <property type="entry name" value="DNA ligase"/>
    <property type="match status" value="1"/>
</dbReference>
<dbReference type="KEGG" id="fsl:EJO69_05620"/>
<dbReference type="InterPro" id="IPR001679">
    <property type="entry name" value="DNA_ligase"/>
</dbReference>
<feature type="domain" description="BRCT" evidence="15">
    <location>
        <begin position="701"/>
        <end position="771"/>
    </location>
</feature>
<dbReference type="SUPFAM" id="SSF56091">
    <property type="entry name" value="DNA ligase/mRNA capping enzyme, catalytic domain"/>
    <property type="match status" value="1"/>
</dbReference>
<evidence type="ECO:0000256" key="10">
    <source>
        <dbReference type="ARBA" id="ARBA00023204"/>
    </source>
</evidence>
<name>A0A3S8Z8I8_9ACTO</name>
<dbReference type="Pfam" id="PF12826">
    <property type="entry name" value="HHH_2"/>
    <property type="match status" value="1"/>
</dbReference>
<evidence type="ECO:0000256" key="6">
    <source>
        <dbReference type="ARBA" id="ARBA00022763"/>
    </source>
</evidence>
<dbReference type="InterPro" id="IPR041663">
    <property type="entry name" value="DisA/LigA_HHH"/>
</dbReference>
<gene>
    <name evidence="13 16" type="primary">ligA</name>
    <name evidence="16" type="ORF">EJO69_05620</name>
</gene>
<feature type="binding site" evidence="13">
    <location>
        <position position="327"/>
    </location>
    <ligand>
        <name>NAD(+)</name>
        <dbReference type="ChEBI" id="CHEBI:57540"/>
    </ligand>
</feature>
<dbReference type="Gene3D" id="6.20.10.30">
    <property type="match status" value="1"/>
</dbReference>
<dbReference type="PIRSF" id="PIRSF001604">
    <property type="entry name" value="LigA"/>
    <property type="match status" value="1"/>
</dbReference>
<evidence type="ECO:0000256" key="11">
    <source>
        <dbReference type="ARBA" id="ARBA00034005"/>
    </source>
</evidence>
<comment type="function">
    <text evidence="13">DNA ligase that catalyzes the formation of phosphodiester linkages between 5'-phosphoryl and 3'-hydroxyl groups in double-stranded DNA using NAD as a coenzyme and as the energy source for the reaction. It is essential for DNA replication and repair of damaged DNA.</text>
</comment>
<dbReference type="Pfam" id="PF00533">
    <property type="entry name" value="BRCT"/>
    <property type="match status" value="1"/>
</dbReference>
<organism evidence="16 17">
    <name type="scientific">Flaviflexus salsibiostraticola</name>
    <dbReference type="NCBI Taxonomy" id="1282737"/>
    <lineage>
        <taxon>Bacteria</taxon>
        <taxon>Bacillati</taxon>
        <taxon>Actinomycetota</taxon>
        <taxon>Actinomycetes</taxon>
        <taxon>Actinomycetales</taxon>
        <taxon>Actinomycetaceae</taxon>
        <taxon>Flaviflexus</taxon>
    </lineage>
</organism>
<dbReference type="FunFam" id="1.10.150.20:FF:000006">
    <property type="entry name" value="DNA ligase"/>
    <property type="match status" value="1"/>
</dbReference>
<dbReference type="InterPro" id="IPR004149">
    <property type="entry name" value="Znf_DNAligase_C4"/>
</dbReference>
<dbReference type="InterPro" id="IPR013839">
    <property type="entry name" value="DNAligase_adenylation"/>
</dbReference>
<dbReference type="InterPro" id="IPR012340">
    <property type="entry name" value="NA-bd_OB-fold"/>
</dbReference>
<protein>
    <recommendedName>
        <fullName evidence="2 13">DNA ligase</fullName>
        <ecNumber evidence="1 13">6.5.1.2</ecNumber>
    </recommendedName>
    <alternativeName>
        <fullName evidence="13">Polydeoxyribonucleotide synthase [NAD(+)]</fullName>
    </alternativeName>
</protein>
<dbReference type="SUPFAM" id="SSF47781">
    <property type="entry name" value="RuvA domain 2-like"/>
    <property type="match status" value="1"/>
</dbReference>
<feature type="binding site" evidence="13">
    <location>
        <begin position="39"/>
        <end position="43"/>
    </location>
    <ligand>
        <name>NAD(+)</name>
        <dbReference type="ChEBI" id="CHEBI:57540"/>
    </ligand>
</feature>
<dbReference type="OrthoDB" id="9759736at2"/>
<keyword evidence="4 13" id="KW-0235">DNA replication</keyword>
<accession>A0A3S8Z8I8</accession>
<dbReference type="SMART" id="SM00532">
    <property type="entry name" value="LIGANc"/>
    <property type="match status" value="1"/>
</dbReference>
<evidence type="ECO:0000256" key="12">
    <source>
        <dbReference type="ARBA" id="ARBA00060881"/>
    </source>
</evidence>
<feature type="active site" description="N6-AMP-lysine intermediate" evidence="13">
    <location>
        <position position="128"/>
    </location>
</feature>
<dbReference type="GO" id="GO:0046872">
    <property type="term" value="F:metal ion binding"/>
    <property type="evidence" value="ECO:0007669"/>
    <property type="project" value="UniProtKB-KW"/>
</dbReference>
<evidence type="ECO:0000256" key="3">
    <source>
        <dbReference type="ARBA" id="ARBA00022598"/>
    </source>
</evidence>
<dbReference type="SMART" id="SM00292">
    <property type="entry name" value="BRCT"/>
    <property type="match status" value="1"/>
</dbReference>
<proteinExistence type="inferred from homology"/>
<dbReference type="HAMAP" id="MF_01588">
    <property type="entry name" value="DNA_ligase_A"/>
    <property type="match status" value="1"/>
</dbReference>
<dbReference type="NCBIfam" id="TIGR00575">
    <property type="entry name" value="dnlj"/>
    <property type="match status" value="1"/>
</dbReference>
<dbReference type="InterPro" id="IPR004150">
    <property type="entry name" value="NAD_DNA_ligase_OB"/>
</dbReference>
<dbReference type="Proteomes" id="UP000270021">
    <property type="component" value="Chromosome"/>
</dbReference>
<dbReference type="Pfam" id="PF03119">
    <property type="entry name" value="DNA_ligase_ZBD"/>
    <property type="match status" value="1"/>
</dbReference>
<keyword evidence="6 13" id="KW-0227">DNA damage</keyword>
<dbReference type="NCBIfam" id="NF005932">
    <property type="entry name" value="PRK07956.1"/>
    <property type="match status" value="1"/>
</dbReference>
<evidence type="ECO:0000256" key="7">
    <source>
        <dbReference type="ARBA" id="ARBA00022833"/>
    </source>
</evidence>
<dbReference type="CDD" id="cd17748">
    <property type="entry name" value="BRCT_DNA_ligase_like"/>
    <property type="match status" value="1"/>
</dbReference>
<comment type="catalytic activity">
    <reaction evidence="11 13">
        <text>NAD(+) + (deoxyribonucleotide)n-3'-hydroxyl + 5'-phospho-(deoxyribonucleotide)m = (deoxyribonucleotide)n+m + AMP + beta-nicotinamide D-nucleotide.</text>
        <dbReference type="EC" id="6.5.1.2"/>
    </reaction>
</comment>
<dbReference type="PROSITE" id="PS01055">
    <property type="entry name" value="DNA_LIGASE_N1"/>
    <property type="match status" value="1"/>
</dbReference>
<dbReference type="Pfam" id="PF03120">
    <property type="entry name" value="OB_DNA_ligase"/>
    <property type="match status" value="1"/>
</dbReference>
<evidence type="ECO:0000256" key="14">
    <source>
        <dbReference type="SAM" id="Coils"/>
    </source>
</evidence>
<dbReference type="PROSITE" id="PS50172">
    <property type="entry name" value="BRCT"/>
    <property type="match status" value="1"/>
</dbReference>
<keyword evidence="13" id="KW-0464">Manganese</keyword>
<dbReference type="CDD" id="cd00114">
    <property type="entry name" value="LIGANc"/>
    <property type="match status" value="1"/>
</dbReference>
<dbReference type="SUPFAM" id="SSF50249">
    <property type="entry name" value="Nucleic acid-binding proteins"/>
    <property type="match status" value="1"/>
</dbReference>
<dbReference type="SUPFAM" id="SSF52113">
    <property type="entry name" value="BRCT domain"/>
    <property type="match status" value="1"/>
</dbReference>
<feature type="binding site" evidence="13">
    <location>
        <position position="421"/>
    </location>
    <ligand>
        <name>Zn(2+)</name>
        <dbReference type="ChEBI" id="CHEBI:29105"/>
    </ligand>
</feature>
<comment type="cofactor">
    <cofactor evidence="13">
        <name>Mg(2+)</name>
        <dbReference type="ChEBI" id="CHEBI:18420"/>
    </cofactor>
    <cofactor evidence="13">
        <name>Mn(2+)</name>
        <dbReference type="ChEBI" id="CHEBI:29035"/>
    </cofactor>
</comment>
<feature type="binding site" evidence="13">
    <location>
        <begin position="95"/>
        <end position="96"/>
    </location>
    <ligand>
        <name>NAD(+)</name>
        <dbReference type="ChEBI" id="CHEBI:57540"/>
    </ligand>
</feature>
<keyword evidence="17" id="KW-1185">Reference proteome</keyword>
<keyword evidence="10 13" id="KW-0234">DNA repair</keyword>
<keyword evidence="14" id="KW-0175">Coiled coil</keyword>
<dbReference type="InterPro" id="IPR001357">
    <property type="entry name" value="BRCT_dom"/>
</dbReference>
<keyword evidence="9 13" id="KW-0520">NAD</keyword>
<dbReference type="Pfam" id="PF01653">
    <property type="entry name" value="DNA_ligase_aden"/>
    <property type="match status" value="1"/>
</dbReference>
<evidence type="ECO:0000256" key="8">
    <source>
        <dbReference type="ARBA" id="ARBA00022842"/>
    </source>
</evidence>
<comment type="similarity">
    <text evidence="12 13">Belongs to the NAD-dependent DNA ligase family. LigA subfamily.</text>
</comment>
<dbReference type="RefSeq" id="WP_126040065.1">
    <property type="nucleotide sequence ID" value="NZ_CP034438.1"/>
</dbReference>
<evidence type="ECO:0000256" key="1">
    <source>
        <dbReference type="ARBA" id="ARBA00012722"/>
    </source>
</evidence>
<dbReference type="Gene3D" id="3.40.50.10190">
    <property type="entry name" value="BRCT domain"/>
    <property type="match status" value="1"/>
</dbReference>
<evidence type="ECO:0000259" key="15">
    <source>
        <dbReference type="PROSITE" id="PS50172"/>
    </source>
</evidence>
<dbReference type="GO" id="GO:0003911">
    <property type="term" value="F:DNA ligase (NAD+) activity"/>
    <property type="evidence" value="ECO:0007669"/>
    <property type="project" value="UniProtKB-UniRule"/>
</dbReference>
<dbReference type="PANTHER" id="PTHR23389">
    <property type="entry name" value="CHROMOSOME TRANSMISSION FIDELITY FACTOR 18"/>
    <property type="match status" value="1"/>
</dbReference>
<dbReference type="EC" id="6.5.1.2" evidence="1 13"/>
<dbReference type="InterPro" id="IPR018239">
    <property type="entry name" value="DNA_ligase_AS"/>
</dbReference>
<dbReference type="InterPro" id="IPR010994">
    <property type="entry name" value="RuvA_2-like"/>
</dbReference>
<dbReference type="Gene3D" id="2.40.50.140">
    <property type="entry name" value="Nucleic acid-binding proteins"/>
    <property type="match status" value="1"/>
</dbReference>
<evidence type="ECO:0000313" key="16">
    <source>
        <dbReference type="EMBL" id="AZN29837.1"/>
    </source>
</evidence>
<sequence>MSTKEFADAHARWQELADILLPAQTAYYLDERGESPISDAEYDRLMRELRELEEEFPQLSTQDSPTKNVGADVAEAGDEAPAVFSPVTHRERMYSLEDAFDTDEVEAWFARVAREEGTPEIEVVCEAKIDGLAVNLRYESGELVQAATRGDGTTGEDVTANVRTIASVPHRLTGDDWPDLIEIRGEVFIALADFAAFNRRLEEDGARTFANPRNAAAGSLRQKDPAATASRPLSFIAHGIGAVDGGSDVSSQLEIYERLESWGVPISPYTELVTGLDEALDFIERLGEKRHSLIHGMDGAVIKVASRAMQRELGYTSRVPRWAIAYKYPPEEVHTRLLDIRVQIGRTGRATPYAVMEPVFVDGSTVSQATLHNPSEVARKDVLIGDTVVLRKAGDIIPEVVGPVYRLRTGDEVPWTMPRHCPSCGSVLAPSNEGEADWRCPNSKSCPAQLTERLAHVGSRGALDIEALGAETALMLTNPDARRDAAIASLIGGHTLLIDGRRVSLDTKAGRAAVADHGEPVPGEINPDLLDALGIPGPQAPVLRNEAGLFDVRAEHLKDVFVWSEVRVKGEFQGDYRYARAAWTKPAYAKDGTVKTESVPTKTTELLLREIEGAKTKELWRKIVALSIRHVGPTAARSLAARFGSLDAIAAASVEDLAETDGVGRIIAESLTSWFEVDWHRDIVERWRAAGVRWEDEVDDELPQTLAGLTIVATGSLESYTRDSVKEAIIARGGRASGSVSKKTDYVVVGENAGSKAAKAEELGVTILDEDQFTALLEGGPDAIA</sequence>
<keyword evidence="7 13" id="KW-0862">Zinc</keyword>
<reference evidence="16 17" key="1">
    <citation type="submission" date="2018-12" db="EMBL/GenBank/DDBJ databases">
        <title>Complete genome sequence of Flaviflexus salsibiostraticola KCTC 33148.</title>
        <authorList>
            <person name="Bae J.-W."/>
        </authorList>
    </citation>
    <scope>NUCLEOTIDE SEQUENCE [LARGE SCALE GENOMIC DNA]</scope>
    <source>
        <strain evidence="16 17">KCTC 33148</strain>
    </source>
</reference>
<dbReference type="FunFam" id="3.30.470.30:FF:000001">
    <property type="entry name" value="DNA ligase"/>
    <property type="match status" value="1"/>
</dbReference>
<dbReference type="GO" id="GO:0006281">
    <property type="term" value="P:DNA repair"/>
    <property type="evidence" value="ECO:0007669"/>
    <property type="project" value="UniProtKB-KW"/>
</dbReference>
<evidence type="ECO:0000256" key="9">
    <source>
        <dbReference type="ARBA" id="ARBA00023027"/>
    </source>
</evidence>
<dbReference type="Gene3D" id="1.10.150.20">
    <property type="entry name" value="5' to 3' exonuclease, C-terminal subdomain"/>
    <property type="match status" value="2"/>
</dbReference>
<comment type="caution">
    <text evidence="13">Lacks conserved residue(s) required for the propagation of feature annotation.</text>
</comment>
<evidence type="ECO:0000256" key="5">
    <source>
        <dbReference type="ARBA" id="ARBA00022723"/>
    </source>
</evidence>
<dbReference type="GO" id="GO:0005829">
    <property type="term" value="C:cytosol"/>
    <property type="evidence" value="ECO:0007669"/>
    <property type="project" value="TreeGrafter"/>
</dbReference>
<keyword evidence="5 13" id="KW-0479">Metal-binding</keyword>
<dbReference type="InterPro" id="IPR013840">
    <property type="entry name" value="DNAligase_N"/>
</dbReference>
<feature type="coiled-coil region" evidence="14">
    <location>
        <begin position="35"/>
        <end position="62"/>
    </location>
</feature>
<dbReference type="EMBL" id="CP034438">
    <property type="protein sequence ID" value="AZN29837.1"/>
    <property type="molecule type" value="Genomic_DNA"/>
</dbReference>
<feature type="binding site" evidence="13">
    <location>
        <position position="126"/>
    </location>
    <ligand>
        <name>NAD(+)</name>
        <dbReference type="ChEBI" id="CHEBI:57540"/>
    </ligand>
</feature>
<dbReference type="InterPro" id="IPR036420">
    <property type="entry name" value="BRCT_dom_sf"/>
</dbReference>
<feature type="binding site" evidence="13">
    <location>
        <position position="149"/>
    </location>
    <ligand>
        <name>NAD(+)</name>
        <dbReference type="ChEBI" id="CHEBI:57540"/>
    </ligand>
</feature>
<dbReference type="Gene3D" id="1.10.287.610">
    <property type="entry name" value="Helix hairpin bin"/>
    <property type="match status" value="1"/>
</dbReference>
<evidence type="ECO:0000256" key="4">
    <source>
        <dbReference type="ARBA" id="ARBA00022705"/>
    </source>
</evidence>
<feature type="binding site" evidence="13">
    <location>
        <position position="446"/>
    </location>
    <ligand>
        <name>Zn(2+)</name>
        <dbReference type="ChEBI" id="CHEBI:29105"/>
    </ligand>
</feature>
<evidence type="ECO:0000256" key="13">
    <source>
        <dbReference type="HAMAP-Rule" id="MF_01588"/>
    </source>
</evidence>
<feature type="binding site" evidence="13">
    <location>
        <position position="186"/>
    </location>
    <ligand>
        <name>NAD(+)</name>
        <dbReference type="ChEBI" id="CHEBI:57540"/>
    </ligand>
</feature>
<feature type="binding site" evidence="13">
    <location>
        <position position="424"/>
    </location>
    <ligand>
        <name>Zn(2+)</name>
        <dbReference type="ChEBI" id="CHEBI:29105"/>
    </ligand>
</feature>
<dbReference type="AlphaFoldDB" id="A0A3S8Z8I8"/>
<keyword evidence="8 13" id="KW-0460">Magnesium</keyword>
<feature type="binding site" evidence="13">
    <location>
        <position position="303"/>
    </location>
    <ligand>
        <name>NAD(+)</name>
        <dbReference type="ChEBI" id="CHEBI:57540"/>
    </ligand>
</feature>
<dbReference type="Gene3D" id="3.30.470.30">
    <property type="entry name" value="DNA ligase/mRNA capping enzyme"/>
    <property type="match status" value="1"/>
</dbReference>